<dbReference type="AlphaFoldDB" id="A0AAJ5JX97"/>
<dbReference type="EMBL" id="JACHFV010000025">
    <property type="protein sequence ID" value="MBB5297417.1"/>
    <property type="molecule type" value="Genomic_DNA"/>
</dbReference>
<keyword evidence="1" id="KW-0548">Nucleotidyltransferase</keyword>
<dbReference type="SUPFAM" id="SSF53098">
    <property type="entry name" value="Ribonuclease H-like"/>
    <property type="match status" value="1"/>
</dbReference>
<keyword evidence="1" id="KW-0808">Transferase</keyword>
<protein>
    <submittedName>
        <fullName evidence="1">DNA polymerase-3 subunit epsilon</fullName>
        <ecNumber evidence="1">2.7.7.7</ecNumber>
    </submittedName>
</protein>
<dbReference type="EC" id="2.7.7.7" evidence="1"/>
<evidence type="ECO:0000313" key="3">
    <source>
        <dbReference type="Proteomes" id="UP000308000"/>
    </source>
</evidence>
<evidence type="ECO:0000313" key="4">
    <source>
        <dbReference type="Proteomes" id="UP000536909"/>
    </source>
</evidence>
<accession>A0AAJ5JX97</accession>
<dbReference type="EMBL" id="VBRC01000026">
    <property type="protein sequence ID" value="TLK20823.1"/>
    <property type="molecule type" value="Genomic_DNA"/>
</dbReference>
<reference evidence="1 4" key="2">
    <citation type="submission" date="2020-08" db="EMBL/GenBank/DDBJ databases">
        <title>Genomic Encyclopedia of Type Strains, Phase IV (KMG-IV): sequencing the most valuable type-strain genomes for metagenomic binning, comparative biology and taxonomic classification.</title>
        <authorList>
            <person name="Goeker M."/>
        </authorList>
    </citation>
    <scope>NUCLEOTIDE SEQUENCE [LARGE SCALE GENOMIC DNA]</scope>
    <source>
        <strain evidence="1 4">DSM 105434</strain>
    </source>
</reference>
<evidence type="ECO:0000313" key="1">
    <source>
        <dbReference type="EMBL" id="MBB5297417.1"/>
    </source>
</evidence>
<dbReference type="RefSeq" id="WP_129120524.1">
    <property type="nucleotide sequence ID" value="NZ_BSUI01000030.1"/>
</dbReference>
<keyword evidence="4" id="KW-1185">Reference proteome</keyword>
<comment type="caution">
    <text evidence="2">The sequence shown here is derived from an EMBL/GenBank/DDBJ whole genome shotgun (WGS) entry which is preliminary data.</text>
</comment>
<sequence length="205" mass="22464">MTTPPSPGQVQEDQARAVVQFRDWYHDPLAVVVDTETTGTEGHVFDFAAVPLAGGSTPAPVLAFLCSPPEDAIWSSTARQMHTERLSPSGGWGIEAYSLPLLETLSFYNVLAYGARFDEARLRFTLNAADCVGEFPDFQGCVMTAYAPLAGQWSEKYGDWKWVPLDEACRLEHVDISDLPRHTAYGDAVATARLIRAVATRAEVN</sequence>
<dbReference type="Gene3D" id="3.30.420.10">
    <property type="entry name" value="Ribonuclease H-like superfamily/Ribonuclease H"/>
    <property type="match status" value="1"/>
</dbReference>
<proteinExistence type="predicted"/>
<name>A0AAJ5JX97_9DEIO</name>
<organism evidence="2 3">
    <name type="scientific">Deinococcus metallilatus</name>
    <dbReference type="NCBI Taxonomy" id="1211322"/>
    <lineage>
        <taxon>Bacteria</taxon>
        <taxon>Thermotogati</taxon>
        <taxon>Deinococcota</taxon>
        <taxon>Deinococci</taxon>
        <taxon>Deinococcales</taxon>
        <taxon>Deinococcaceae</taxon>
        <taxon>Deinococcus</taxon>
    </lineage>
</organism>
<dbReference type="Proteomes" id="UP000308000">
    <property type="component" value="Unassembled WGS sequence"/>
</dbReference>
<evidence type="ECO:0000313" key="2">
    <source>
        <dbReference type="EMBL" id="TLK20823.1"/>
    </source>
</evidence>
<gene>
    <name evidence="2" type="ORF">FCS05_19835</name>
    <name evidence="1" type="ORF">HNQ10_004290</name>
</gene>
<dbReference type="GO" id="GO:0003676">
    <property type="term" value="F:nucleic acid binding"/>
    <property type="evidence" value="ECO:0007669"/>
    <property type="project" value="InterPro"/>
</dbReference>
<dbReference type="Proteomes" id="UP000536909">
    <property type="component" value="Unassembled WGS sequence"/>
</dbReference>
<dbReference type="InterPro" id="IPR036397">
    <property type="entry name" value="RNaseH_sf"/>
</dbReference>
<dbReference type="GO" id="GO:0003887">
    <property type="term" value="F:DNA-directed DNA polymerase activity"/>
    <property type="evidence" value="ECO:0007669"/>
    <property type="project" value="UniProtKB-EC"/>
</dbReference>
<reference evidence="2 3" key="1">
    <citation type="submission" date="2019-04" db="EMBL/GenBank/DDBJ databases">
        <title>Deinococcus metalilatus MA1002 mutant No.5.</title>
        <authorList>
            <person name="Park W."/>
            <person name="Park C."/>
        </authorList>
    </citation>
    <scope>NUCLEOTIDE SEQUENCE [LARGE SCALE GENOMIC DNA]</scope>
    <source>
        <strain evidence="2 3">MA1002-m5</strain>
    </source>
</reference>
<dbReference type="InterPro" id="IPR012337">
    <property type="entry name" value="RNaseH-like_sf"/>
</dbReference>